<evidence type="ECO:0000256" key="1">
    <source>
        <dbReference type="SAM" id="SignalP"/>
    </source>
</evidence>
<feature type="chain" id="PRO_5046184818" evidence="1">
    <location>
        <begin position="26"/>
        <end position="249"/>
    </location>
</feature>
<comment type="caution">
    <text evidence="2">The sequence shown here is derived from an EMBL/GenBank/DDBJ whole genome shotgun (WGS) entry which is preliminary data.</text>
</comment>
<proteinExistence type="predicted"/>
<reference evidence="2 3" key="1">
    <citation type="journal article" date="2024" name="J. Plant Pathol.">
        <title>Sequence and assembly of the genome of Seiridium unicorne, isolate CBS 538.82, causal agent of cypress canker disease.</title>
        <authorList>
            <person name="Scali E."/>
            <person name="Rocca G.D."/>
            <person name="Danti R."/>
            <person name="Garbelotto M."/>
            <person name="Barberini S."/>
            <person name="Baroncelli R."/>
            <person name="Emiliani G."/>
        </authorList>
    </citation>
    <scope>NUCLEOTIDE SEQUENCE [LARGE SCALE GENOMIC DNA]</scope>
    <source>
        <strain evidence="2 3">BM-138-508</strain>
    </source>
</reference>
<keyword evidence="3" id="KW-1185">Reference proteome</keyword>
<dbReference type="Proteomes" id="UP001408356">
    <property type="component" value="Unassembled WGS sequence"/>
</dbReference>
<dbReference type="EMBL" id="JARVKF010000445">
    <property type="protein sequence ID" value="KAK9412963.1"/>
    <property type="molecule type" value="Genomic_DNA"/>
</dbReference>
<feature type="signal peptide" evidence="1">
    <location>
        <begin position="1"/>
        <end position="25"/>
    </location>
</feature>
<protein>
    <submittedName>
        <fullName evidence="2">Uncharacterized protein</fullName>
    </submittedName>
</protein>
<evidence type="ECO:0000313" key="3">
    <source>
        <dbReference type="Proteomes" id="UP001408356"/>
    </source>
</evidence>
<name>A0ABR2UEQ8_9PEZI</name>
<sequence length="249" mass="26469">MYKSLATLALLAAALVQAVPAPIDAANVELDARDFELEDRDLEAARAVLDFELEARDFELDEREVDARATKTLNGLADFEKVDTSAAGLKQIGKYGGLFWSGIGAVNAGTGSKILGIQPVSPKNAAVYGTLTSAITTKPILTAQFSGSPTTSFSIDSLYFGCVGQVAVLPTRCVVALAGYDSTNKLIAYQKLLFNPASGIKVTASMQYAKLNNQFTGLSYVRLASTYSGINLLGSTLFDNIKYSIVETV</sequence>
<evidence type="ECO:0000313" key="2">
    <source>
        <dbReference type="EMBL" id="KAK9412963.1"/>
    </source>
</evidence>
<keyword evidence="1" id="KW-0732">Signal</keyword>
<gene>
    <name evidence="2" type="ORF">SUNI508_12158</name>
</gene>
<accession>A0ABR2UEQ8</accession>
<organism evidence="2 3">
    <name type="scientific">Seiridium unicorne</name>
    <dbReference type="NCBI Taxonomy" id="138068"/>
    <lineage>
        <taxon>Eukaryota</taxon>
        <taxon>Fungi</taxon>
        <taxon>Dikarya</taxon>
        <taxon>Ascomycota</taxon>
        <taxon>Pezizomycotina</taxon>
        <taxon>Sordariomycetes</taxon>
        <taxon>Xylariomycetidae</taxon>
        <taxon>Amphisphaeriales</taxon>
        <taxon>Sporocadaceae</taxon>
        <taxon>Seiridium</taxon>
    </lineage>
</organism>